<protein>
    <submittedName>
        <fullName evidence="1">Uncharacterized protein</fullName>
    </submittedName>
</protein>
<evidence type="ECO:0000313" key="1">
    <source>
        <dbReference type="EMBL" id="ONH99193.1"/>
    </source>
</evidence>
<keyword evidence="2" id="KW-1185">Reference proteome</keyword>
<sequence>MKTRGSYLIFLVTTCCHESVVLPRRSSTTISLLVVVLKISTSDSSWGVGFTYCTRRFLYRSSLLMFRPLP</sequence>
<name>M5VYU9_PRUPE</name>
<dbReference type="EMBL" id="CM007656">
    <property type="protein sequence ID" value="ONH99193.1"/>
    <property type="molecule type" value="Genomic_DNA"/>
</dbReference>
<accession>M5VYU9</accession>
<dbReference type="Proteomes" id="UP000006882">
    <property type="component" value="Chromosome G6"/>
</dbReference>
<reference evidence="1 2" key="1">
    <citation type="journal article" date="2013" name="Nat. Genet.">
        <title>The high-quality draft genome of peach (Prunus persica) identifies unique patterns of genetic diversity, domestication and genome evolution.</title>
        <authorList>
            <consortium name="International Peach Genome Initiative"/>
            <person name="Verde I."/>
            <person name="Abbott A.G."/>
            <person name="Scalabrin S."/>
            <person name="Jung S."/>
            <person name="Shu S."/>
            <person name="Marroni F."/>
            <person name="Zhebentyayeva T."/>
            <person name="Dettori M.T."/>
            <person name="Grimwood J."/>
            <person name="Cattonaro F."/>
            <person name="Zuccolo A."/>
            <person name="Rossini L."/>
            <person name="Jenkins J."/>
            <person name="Vendramin E."/>
            <person name="Meisel L.A."/>
            <person name="Decroocq V."/>
            <person name="Sosinski B."/>
            <person name="Prochnik S."/>
            <person name="Mitros T."/>
            <person name="Policriti A."/>
            <person name="Cipriani G."/>
            <person name="Dondini L."/>
            <person name="Ficklin S."/>
            <person name="Goodstein D.M."/>
            <person name="Xuan P."/>
            <person name="Del Fabbro C."/>
            <person name="Aramini V."/>
            <person name="Copetti D."/>
            <person name="Gonzalez S."/>
            <person name="Horner D.S."/>
            <person name="Falchi R."/>
            <person name="Lucas S."/>
            <person name="Mica E."/>
            <person name="Maldonado J."/>
            <person name="Lazzari B."/>
            <person name="Bielenberg D."/>
            <person name="Pirona R."/>
            <person name="Miculan M."/>
            <person name="Barakat A."/>
            <person name="Testolin R."/>
            <person name="Stella A."/>
            <person name="Tartarini S."/>
            <person name="Tonutti P."/>
            <person name="Arus P."/>
            <person name="Orellana A."/>
            <person name="Wells C."/>
            <person name="Main D."/>
            <person name="Vizzotto G."/>
            <person name="Silva H."/>
            <person name="Salamini F."/>
            <person name="Schmutz J."/>
            <person name="Morgante M."/>
            <person name="Rokhsar D.S."/>
        </authorList>
    </citation>
    <scope>NUCLEOTIDE SEQUENCE [LARGE SCALE GENOMIC DNA]</scope>
    <source>
        <strain evidence="2">cv. Nemared</strain>
    </source>
</reference>
<dbReference type="AlphaFoldDB" id="M5VYU9"/>
<dbReference type="Gramene" id="ONH99193">
    <property type="protein sequence ID" value="ONH99193"/>
    <property type="gene ID" value="PRUPE_6G016900"/>
</dbReference>
<evidence type="ECO:0000313" key="2">
    <source>
        <dbReference type="Proteomes" id="UP000006882"/>
    </source>
</evidence>
<proteinExistence type="predicted"/>
<organism evidence="1 2">
    <name type="scientific">Prunus persica</name>
    <name type="common">Peach</name>
    <name type="synonym">Amygdalus persica</name>
    <dbReference type="NCBI Taxonomy" id="3760"/>
    <lineage>
        <taxon>Eukaryota</taxon>
        <taxon>Viridiplantae</taxon>
        <taxon>Streptophyta</taxon>
        <taxon>Embryophyta</taxon>
        <taxon>Tracheophyta</taxon>
        <taxon>Spermatophyta</taxon>
        <taxon>Magnoliopsida</taxon>
        <taxon>eudicotyledons</taxon>
        <taxon>Gunneridae</taxon>
        <taxon>Pentapetalae</taxon>
        <taxon>rosids</taxon>
        <taxon>fabids</taxon>
        <taxon>Rosales</taxon>
        <taxon>Rosaceae</taxon>
        <taxon>Amygdaloideae</taxon>
        <taxon>Amygdaleae</taxon>
        <taxon>Prunus</taxon>
    </lineage>
</organism>
<gene>
    <name evidence="1" type="ORF">PRUPE_6G016900</name>
</gene>
<dbReference type="HOGENOM" id="CLU_2762593_0_0_1"/>